<feature type="domain" description="TIR" evidence="1">
    <location>
        <begin position="40"/>
        <end position="117"/>
    </location>
</feature>
<comment type="caution">
    <text evidence="2">The sequence shown here is derived from an EMBL/GenBank/DDBJ whole genome shotgun (WGS) entry which is preliminary data.</text>
</comment>
<evidence type="ECO:0000313" key="2">
    <source>
        <dbReference type="EMBL" id="GAA2585112.1"/>
    </source>
</evidence>
<dbReference type="Gene3D" id="3.40.50.10140">
    <property type="entry name" value="Toll/interleukin-1 receptor homology (TIR) domain"/>
    <property type="match status" value="1"/>
</dbReference>
<dbReference type="Pfam" id="PF13676">
    <property type="entry name" value="TIR_2"/>
    <property type="match status" value="1"/>
</dbReference>
<evidence type="ECO:0000313" key="3">
    <source>
        <dbReference type="Proteomes" id="UP001501509"/>
    </source>
</evidence>
<dbReference type="SUPFAM" id="SSF52200">
    <property type="entry name" value="Toll/Interleukin receptor TIR domain"/>
    <property type="match status" value="1"/>
</dbReference>
<dbReference type="RefSeq" id="WP_344539416.1">
    <property type="nucleotide sequence ID" value="NZ_BAAATD010000002.1"/>
</dbReference>
<dbReference type="EMBL" id="BAAATD010000002">
    <property type="protein sequence ID" value="GAA2585112.1"/>
    <property type="molecule type" value="Genomic_DNA"/>
</dbReference>
<reference evidence="2 3" key="1">
    <citation type="journal article" date="2019" name="Int. J. Syst. Evol. Microbiol.">
        <title>The Global Catalogue of Microorganisms (GCM) 10K type strain sequencing project: providing services to taxonomists for standard genome sequencing and annotation.</title>
        <authorList>
            <consortium name="The Broad Institute Genomics Platform"/>
            <consortium name="The Broad Institute Genome Sequencing Center for Infectious Disease"/>
            <person name="Wu L."/>
            <person name="Ma J."/>
        </authorList>
    </citation>
    <scope>NUCLEOTIDE SEQUENCE [LARGE SCALE GENOMIC DNA]</scope>
    <source>
        <strain evidence="2 3">JCM 6833</strain>
    </source>
</reference>
<organism evidence="2 3">
    <name type="scientific">Actinomadura fulvescens</name>
    <dbReference type="NCBI Taxonomy" id="46160"/>
    <lineage>
        <taxon>Bacteria</taxon>
        <taxon>Bacillati</taxon>
        <taxon>Actinomycetota</taxon>
        <taxon>Actinomycetes</taxon>
        <taxon>Streptosporangiales</taxon>
        <taxon>Thermomonosporaceae</taxon>
        <taxon>Actinomadura</taxon>
    </lineage>
</organism>
<proteinExistence type="predicted"/>
<protein>
    <recommendedName>
        <fullName evidence="1">TIR domain-containing protein</fullName>
    </recommendedName>
</protein>
<dbReference type="InterPro" id="IPR035897">
    <property type="entry name" value="Toll_tir_struct_dom_sf"/>
</dbReference>
<evidence type="ECO:0000259" key="1">
    <source>
        <dbReference type="Pfam" id="PF13676"/>
    </source>
</evidence>
<name>A0ABN3PIQ6_9ACTN</name>
<accession>A0ABN3PIQ6</accession>
<dbReference type="InterPro" id="IPR047603">
    <property type="entry name" value="FxsC_N"/>
</dbReference>
<sequence>MPSNGEPVFFLSYARTAGSRRVVDFFNDLSTNIADLVDPEVGAEPGFMDKSIPGGGRWTDELLHAVGSCHVFVALLSMPFLNSTWCGMEWYAFARRRVVDKEGGSPRRTAILPVIWAPWPGHVRIPAAVSEVQRFSPEGLPDAEITTLYRDEGLLGLQRIRPDAYESVVWRLARRVADIAYTHPVEPRVLRREHLRDIFQEST</sequence>
<dbReference type="NCBIfam" id="NF040588">
    <property type="entry name" value="FxsC_Nterm"/>
    <property type="match status" value="1"/>
</dbReference>
<dbReference type="Proteomes" id="UP001501509">
    <property type="component" value="Unassembled WGS sequence"/>
</dbReference>
<keyword evidence="3" id="KW-1185">Reference proteome</keyword>
<dbReference type="InterPro" id="IPR000157">
    <property type="entry name" value="TIR_dom"/>
</dbReference>
<gene>
    <name evidence="2" type="ORF">GCM10010411_17310</name>
</gene>